<evidence type="ECO:0000256" key="3">
    <source>
        <dbReference type="ARBA" id="ARBA00023170"/>
    </source>
</evidence>
<dbReference type="EMBL" id="BTSX01000002">
    <property type="protein sequence ID" value="GMS85842.1"/>
    <property type="molecule type" value="Genomic_DNA"/>
</dbReference>
<keyword evidence="1" id="KW-0805">Transcription regulation</keyword>
<keyword evidence="3" id="KW-0675">Receptor</keyword>
<dbReference type="InterPro" id="IPR000536">
    <property type="entry name" value="Nucl_hrmn_rcpt_lig-bd"/>
</dbReference>
<dbReference type="SUPFAM" id="SSF48508">
    <property type="entry name" value="Nuclear receptor ligand-binding domain"/>
    <property type="match status" value="1"/>
</dbReference>
<evidence type="ECO:0000256" key="2">
    <source>
        <dbReference type="ARBA" id="ARBA00023163"/>
    </source>
</evidence>
<comment type="caution">
    <text evidence="5">The sequence shown here is derived from an EMBL/GenBank/DDBJ whole genome shotgun (WGS) entry which is preliminary data.</text>
</comment>
<keyword evidence="2" id="KW-0804">Transcription</keyword>
<reference evidence="5" key="1">
    <citation type="submission" date="2023-10" db="EMBL/GenBank/DDBJ databases">
        <title>Genome assembly of Pristionchus species.</title>
        <authorList>
            <person name="Yoshida K."/>
            <person name="Sommer R.J."/>
        </authorList>
    </citation>
    <scope>NUCLEOTIDE SEQUENCE</scope>
    <source>
        <strain evidence="5">RS0144</strain>
    </source>
</reference>
<dbReference type="PANTHER" id="PTHR46011:SF6">
    <property type="entry name" value="HIGH ZINC ACTIVATED NUCLEAR RECEPTOR PROTEIN"/>
    <property type="match status" value="1"/>
</dbReference>
<dbReference type="PANTHER" id="PTHR46011">
    <property type="entry name" value="NUCLEAR HORMONE RECEPTOR FAMILY MEMBER NHR-86-RELATED"/>
    <property type="match status" value="1"/>
</dbReference>
<dbReference type="Proteomes" id="UP001432027">
    <property type="component" value="Unassembled WGS sequence"/>
</dbReference>
<evidence type="ECO:0000313" key="5">
    <source>
        <dbReference type="EMBL" id="GMS85842.1"/>
    </source>
</evidence>
<feature type="domain" description="NR LBD" evidence="4">
    <location>
        <begin position="10"/>
        <end position="123"/>
    </location>
</feature>
<evidence type="ECO:0000313" key="6">
    <source>
        <dbReference type="Proteomes" id="UP001432027"/>
    </source>
</evidence>
<dbReference type="Pfam" id="PF00104">
    <property type="entry name" value="Hormone_recep"/>
    <property type="match status" value="1"/>
</dbReference>
<keyword evidence="6" id="KW-1185">Reference proteome</keyword>
<dbReference type="InterPro" id="IPR035500">
    <property type="entry name" value="NHR-like_dom_sf"/>
</dbReference>
<dbReference type="AlphaFoldDB" id="A0AAV5SR43"/>
<dbReference type="GO" id="GO:0005634">
    <property type="term" value="C:nucleus"/>
    <property type="evidence" value="ECO:0007669"/>
    <property type="project" value="TreeGrafter"/>
</dbReference>
<organism evidence="5 6">
    <name type="scientific">Pristionchus entomophagus</name>
    <dbReference type="NCBI Taxonomy" id="358040"/>
    <lineage>
        <taxon>Eukaryota</taxon>
        <taxon>Metazoa</taxon>
        <taxon>Ecdysozoa</taxon>
        <taxon>Nematoda</taxon>
        <taxon>Chromadorea</taxon>
        <taxon>Rhabditida</taxon>
        <taxon>Rhabditina</taxon>
        <taxon>Diplogasteromorpha</taxon>
        <taxon>Diplogasteroidea</taxon>
        <taxon>Neodiplogasteridae</taxon>
        <taxon>Pristionchus</taxon>
    </lineage>
</organism>
<name>A0AAV5SR43_9BILA</name>
<dbReference type="GO" id="GO:0003700">
    <property type="term" value="F:DNA-binding transcription factor activity"/>
    <property type="evidence" value="ECO:0007669"/>
    <property type="project" value="TreeGrafter"/>
</dbReference>
<evidence type="ECO:0000256" key="1">
    <source>
        <dbReference type="ARBA" id="ARBA00023015"/>
    </source>
</evidence>
<sequence>MTTLTTIFDTRNLEFNAEMESPGSCKDIAGYILTFHAQAWRMVGPILTNAQFTDIEYAVIFALMVWHINPSQNYPEHILSMCFSVRIRLFVALSTYYRDELRLVDYSVELGHVTLFEHAIQETALLLCKSLQTHHLTVLVSKSRSSAKEACTLWKSIVDDWSDPIKLFVLC</sequence>
<proteinExistence type="predicted"/>
<accession>A0AAV5SR43</accession>
<evidence type="ECO:0000259" key="4">
    <source>
        <dbReference type="Pfam" id="PF00104"/>
    </source>
</evidence>
<gene>
    <name evidence="5" type="ORF">PENTCL1PPCAC_8017</name>
</gene>
<protein>
    <recommendedName>
        <fullName evidence="4">NR LBD domain-containing protein</fullName>
    </recommendedName>
</protein>